<dbReference type="InterPro" id="IPR003594">
    <property type="entry name" value="HATPase_dom"/>
</dbReference>
<dbReference type="FunFam" id="1.10.287.130:FF:000001">
    <property type="entry name" value="Two-component sensor histidine kinase"/>
    <property type="match status" value="1"/>
</dbReference>
<comment type="subcellular location">
    <subcellularLocation>
        <location evidence="2">Cell membrane</location>
        <topology evidence="2">Multi-pass membrane protein</topology>
    </subcellularLocation>
</comment>
<keyword evidence="19" id="KW-1185">Reference proteome</keyword>
<feature type="transmembrane region" description="Helical" evidence="14">
    <location>
        <begin position="172"/>
        <end position="194"/>
    </location>
</feature>
<dbReference type="InterPro" id="IPR036097">
    <property type="entry name" value="HisK_dim/P_sf"/>
</dbReference>
<evidence type="ECO:0000256" key="4">
    <source>
        <dbReference type="ARBA" id="ARBA00022475"/>
    </source>
</evidence>
<dbReference type="Proteomes" id="UP000239720">
    <property type="component" value="Unassembled WGS sequence"/>
</dbReference>
<sequence length="464" mass="52407">MRNSIGTRITLSIFIVVFIILLIFEAVFIIGVRQFYYGRALGILSDKAVSIANFYNMYLRYEDLYSKGTKILDNYEEEDRAELQIVDIEGNVLISSAAFLHTEKVDVKSIRTLKAGEFHSWRGRWDLSGQELLAVSTPLIVGNSDTIVGYLRLVSSIDEITAIVKDLILKSVFLSILILVLSLILAALLSGSIVKPIKHLTYVSRNIADGNFDIAAEKKYNDEIGELADTINFMTNEIKKSNSLKNDFISSISHEIRTPLTSIRGWAETLSQGLISEEETRQGIDIIQKESKRLTKLVEELLDFSRFESGRINMNFEKVDLNLLIKDVLKQYKIKFENKNLEIHYYLDEKITFVYGDSDRLKQVFINIIDNAYKFTNEGGKISVSSEHMPNGVKVTIEDTGIGIPSEEMVHVTEKFYKGSSKFSGNGLGLSISKEIIILHKGKIHIYSKEGKGTKVIVEFPANF</sequence>
<feature type="domain" description="Histidine kinase" evidence="15">
    <location>
        <begin position="251"/>
        <end position="464"/>
    </location>
</feature>
<feature type="transmembrane region" description="Helical" evidence="14">
    <location>
        <begin position="12"/>
        <end position="32"/>
    </location>
</feature>
<dbReference type="EC" id="2.7.13.3" evidence="3"/>
<reference evidence="17 19" key="1">
    <citation type="submission" date="2017-12" db="EMBL/GenBank/DDBJ databases">
        <title>Complete genome sequence of Herbivorax saccincola GGR1, a novel Cellulosome-producing hydrolytic bacterium in a thermophilic biogas plant, established by Illumina and Nanopore MinION sequencing.</title>
        <authorList>
            <person name="Pechtl A."/>
            <person name="Ruckert C."/>
            <person name="Koeck D.E."/>
            <person name="Maus I."/>
            <person name="Winkler A."/>
            <person name="Kalinowski J."/>
            <person name="Puhler A."/>
            <person name="Schwarz W.W."/>
            <person name="Zverlov V.V."/>
            <person name="Schluter A."/>
            <person name="Liebl W."/>
        </authorList>
    </citation>
    <scope>NUCLEOTIDE SEQUENCE [LARGE SCALE GENOMIC DNA]</scope>
    <source>
        <strain evidence="17">GGR1</strain>
        <strain evidence="19">SR1</strain>
    </source>
</reference>
<keyword evidence="7 14" id="KW-0812">Transmembrane</keyword>
<keyword evidence="10" id="KW-0067">ATP-binding</keyword>
<dbReference type="PROSITE" id="PS50885">
    <property type="entry name" value="HAMP"/>
    <property type="match status" value="1"/>
</dbReference>
<dbReference type="InterPro" id="IPR050398">
    <property type="entry name" value="HssS/ArlS-like"/>
</dbReference>
<evidence type="ECO:0000256" key="3">
    <source>
        <dbReference type="ARBA" id="ARBA00012438"/>
    </source>
</evidence>
<evidence type="ECO:0000259" key="16">
    <source>
        <dbReference type="PROSITE" id="PS50885"/>
    </source>
</evidence>
<dbReference type="GO" id="GO:0005524">
    <property type="term" value="F:ATP binding"/>
    <property type="evidence" value="ECO:0007669"/>
    <property type="project" value="UniProtKB-KW"/>
</dbReference>
<dbReference type="EMBL" id="CP025197">
    <property type="protein sequence ID" value="AUG58527.1"/>
    <property type="molecule type" value="Genomic_DNA"/>
</dbReference>
<accession>A0A2K9E472</accession>
<dbReference type="Proteomes" id="UP000233534">
    <property type="component" value="Chromosome"/>
</dbReference>
<keyword evidence="8" id="KW-0547">Nucleotide-binding</keyword>
<dbReference type="FunFam" id="3.30.565.10:FF:000006">
    <property type="entry name" value="Sensor histidine kinase WalK"/>
    <property type="match status" value="1"/>
</dbReference>
<keyword evidence="9" id="KW-0418">Kinase</keyword>
<keyword evidence="5" id="KW-0597">Phosphoprotein</keyword>
<evidence type="ECO:0000256" key="5">
    <source>
        <dbReference type="ARBA" id="ARBA00022553"/>
    </source>
</evidence>
<dbReference type="InterPro" id="IPR003661">
    <property type="entry name" value="HisK_dim/P_dom"/>
</dbReference>
<protein>
    <recommendedName>
        <fullName evidence="3">histidine kinase</fullName>
        <ecNumber evidence="3">2.7.13.3</ecNumber>
    </recommendedName>
</protein>
<dbReference type="Pfam" id="PF00672">
    <property type="entry name" value="HAMP"/>
    <property type="match status" value="1"/>
</dbReference>
<dbReference type="GO" id="GO:0000155">
    <property type="term" value="F:phosphorelay sensor kinase activity"/>
    <property type="evidence" value="ECO:0007669"/>
    <property type="project" value="InterPro"/>
</dbReference>
<evidence type="ECO:0000313" key="19">
    <source>
        <dbReference type="Proteomes" id="UP000233534"/>
    </source>
</evidence>
<dbReference type="EMBL" id="NEMB01000003">
    <property type="protein sequence ID" value="PQQ66275.1"/>
    <property type="molecule type" value="Genomic_DNA"/>
</dbReference>
<dbReference type="PANTHER" id="PTHR45528">
    <property type="entry name" value="SENSOR HISTIDINE KINASE CPXA"/>
    <property type="match status" value="1"/>
</dbReference>
<keyword evidence="11 14" id="KW-1133">Transmembrane helix</keyword>
<evidence type="ECO:0000259" key="15">
    <source>
        <dbReference type="PROSITE" id="PS50109"/>
    </source>
</evidence>
<dbReference type="PRINTS" id="PR00344">
    <property type="entry name" value="BCTRLSENSOR"/>
</dbReference>
<keyword evidence="12" id="KW-0902">Two-component regulatory system</keyword>
<evidence type="ECO:0000256" key="11">
    <source>
        <dbReference type="ARBA" id="ARBA00022989"/>
    </source>
</evidence>
<dbReference type="Gene3D" id="6.10.340.10">
    <property type="match status" value="1"/>
</dbReference>
<dbReference type="SUPFAM" id="SSF47384">
    <property type="entry name" value="Homodimeric domain of signal transducing histidine kinase"/>
    <property type="match status" value="1"/>
</dbReference>
<evidence type="ECO:0000313" key="17">
    <source>
        <dbReference type="EMBL" id="AUG58527.1"/>
    </source>
</evidence>
<evidence type="ECO:0000256" key="7">
    <source>
        <dbReference type="ARBA" id="ARBA00022692"/>
    </source>
</evidence>
<dbReference type="RefSeq" id="WP_101303057.1">
    <property type="nucleotide sequence ID" value="NZ_CP025197.1"/>
</dbReference>
<dbReference type="Gene3D" id="3.30.565.10">
    <property type="entry name" value="Histidine kinase-like ATPase, C-terminal domain"/>
    <property type="match status" value="1"/>
</dbReference>
<dbReference type="SMART" id="SM00387">
    <property type="entry name" value="HATPase_c"/>
    <property type="match status" value="1"/>
</dbReference>
<keyword evidence="13 14" id="KW-0472">Membrane</keyword>
<dbReference type="KEGG" id="hsc:HVS_13300"/>
<name>A0A2K9E472_9FIRM</name>
<dbReference type="InterPro" id="IPR005467">
    <property type="entry name" value="His_kinase_dom"/>
</dbReference>
<keyword evidence="6 17" id="KW-0808">Transferase</keyword>
<dbReference type="OrthoDB" id="2359336at2"/>
<dbReference type="CDD" id="cd06225">
    <property type="entry name" value="HAMP"/>
    <property type="match status" value="1"/>
</dbReference>
<dbReference type="SUPFAM" id="SSF55874">
    <property type="entry name" value="ATPase domain of HSP90 chaperone/DNA topoisomerase II/histidine kinase"/>
    <property type="match status" value="1"/>
</dbReference>
<dbReference type="AlphaFoldDB" id="A0A2K9E472"/>
<dbReference type="InterPro" id="IPR036890">
    <property type="entry name" value="HATPase_C_sf"/>
</dbReference>
<dbReference type="PROSITE" id="PS50109">
    <property type="entry name" value="HIS_KIN"/>
    <property type="match status" value="1"/>
</dbReference>
<evidence type="ECO:0000256" key="1">
    <source>
        <dbReference type="ARBA" id="ARBA00000085"/>
    </source>
</evidence>
<evidence type="ECO:0000256" key="13">
    <source>
        <dbReference type="ARBA" id="ARBA00023136"/>
    </source>
</evidence>
<dbReference type="InterPro" id="IPR003660">
    <property type="entry name" value="HAMP_dom"/>
</dbReference>
<dbReference type="SUPFAM" id="SSF158472">
    <property type="entry name" value="HAMP domain-like"/>
    <property type="match status" value="1"/>
</dbReference>
<gene>
    <name evidence="17" type="primary">phoR5</name>
    <name evidence="18" type="ORF">B9R14_05610</name>
    <name evidence="17" type="ORF">HVS_13300</name>
</gene>
<reference evidence="18 20" key="2">
    <citation type="journal article" date="2018" name="Syst. Appl. Microbiol.">
        <title>Characterization and high-quality draft genome sequence of Herbivorax saccincola A7, an anaerobic, alkaliphilic, thermophilic, cellulolytic, and xylanolytic bacterium.</title>
        <authorList>
            <person name="Aikawa S."/>
            <person name="Baramee S."/>
            <person name="Sermsathanaswadi J."/>
            <person name="Thianheng P."/>
            <person name="Tachaapaikoon C."/>
            <person name="Shikata A."/>
            <person name="Waeonukul R."/>
            <person name="Pason P."/>
            <person name="Ratanakhanokchai K."/>
            <person name="Kosugi A."/>
        </authorList>
    </citation>
    <scope>NUCLEOTIDE SEQUENCE [LARGE SCALE GENOMIC DNA]</scope>
    <source>
        <strain evidence="18 20">A7</strain>
    </source>
</reference>
<evidence type="ECO:0000256" key="6">
    <source>
        <dbReference type="ARBA" id="ARBA00022679"/>
    </source>
</evidence>
<proteinExistence type="predicted"/>
<dbReference type="SMART" id="SM00304">
    <property type="entry name" value="HAMP"/>
    <property type="match status" value="1"/>
</dbReference>
<dbReference type="Pfam" id="PF00512">
    <property type="entry name" value="HisKA"/>
    <property type="match status" value="1"/>
</dbReference>
<dbReference type="Gene3D" id="1.10.287.130">
    <property type="match status" value="1"/>
</dbReference>
<keyword evidence="4" id="KW-1003">Cell membrane</keyword>
<evidence type="ECO:0000256" key="8">
    <source>
        <dbReference type="ARBA" id="ARBA00022741"/>
    </source>
</evidence>
<dbReference type="PANTHER" id="PTHR45528:SF1">
    <property type="entry name" value="SENSOR HISTIDINE KINASE CPXA"/>
    <property type="match status" value="1"/>
</dbReference>
<evidence type="ECO:0000256" key="12">
    <source>
        <dbReference type="ARBA" id="ARBA00023012"/>
    </source>
</evidence>
<evidence type="ECO:0000313" key="20">
    <source>
        <dbReference type="Proteomes" id="UP000239720"/>
    </source>
</evidence>
<dbReference type="CDD" id="cd00082">
    <property type="entry name" value="HisKA"/>
    <property type="match status" value="1"/>
</dbReference>
<feature type="domain" description="HAMP" evidence="16">
    <location>
        <begin position="191"/>
        <end position="243"/>
    </location>
</feature>
<evidence type="ECO:0000256" key="9">
    <source>
        <dbReference type="ARBA" id="ARBA00022777"/>
    </source>
</evidence>
<evidence type="ECO:0000256" key="2">
    <source>
        <dbReference type="ARBA" id="ARBA00004651"/>
    </source>
</evidence>
<dbReference type="CDD" id="cd00075">
    <property type="entry name" value="HATPase"/>
    <property type="match status" value="1"/>
</dbReference>
<dbReference type="SMART" id="SM00388">
    <property type="entry name" value="HisKA"/>
    <property type="match status" value="1"/>
</dbReference>
<evidence type="ECO:0000313" key="18">
    <source>
        <dbReference type="EMBL" id="PQQ66275.1"/>
    </source>
</evidence>
<organism evidence="17 19">
    <name type="scientific">Acetivibrio saccincola</name>
    <dbReference type="NCBI Taxonomy" id="1677857"/>
    <lineage>
        <taxon>Bacteria</taxon>
        <taxon>Bacillati</taxon>
        <taxon>Bacillota</taxon>
        <taxon>Clostridia</taxon>
        <taxon>Eubacteriales</taxon>
        <taxon>Oscillospiraceae</taxon>
        <taxon>Acetivibrio</taxon>
    </lineage>
</organism>
<dbReference type="InterPro" id="IPR004358">
    <property type="entry name" value="Sig_transdc_His_kin-like_C"/>
</dbReference>
<evidence type="ECO:0000256" key="10">
    <source>
        <dbReference type="ARBA" id="ARBA00022840"/>
    </source>
</evidence>
<dbReference type="Pfam" id="PF02518">
    <property type="entry name" value="HATPase_c"/>
    <property type="match status" value="1"/>
</dbReference>
<comment type="catalytic activity">
    <reaction evidence="1">
        <text>ATP + protein L-histidine = ADP + protein N-phospho-L-histidine.</text>
        <dbReference type="EC" id="2.7.13.3"/>
    </reaction>
</comment>
<dbReference type="GO" id="GO:0005886">
    <property type="term" value="C:plasma membrane"/>
    <property type="evidence" value="ECO:0007669"/>
    <property type="project" value="UniProtKB-SubCell"/>
</dbReference>
<evidence type="ECO:0000256" key="14">
    <source>
        <dbReference type="SAM" id="Phobius"/>
    </source>
</evidence>